<dbReference type="PROSITE" id="PS51003">
    <property type="entry name" value="CYTB_CTER"/>
    <property type="match status" value="1"/>
</dbReference>
<keyword evidence="2" id="KW-0813">Transport</keyword>
<evidence type="ECO:0000256" key="8">
    <source>
        <dbReference type="ARBA" id="ARBA00023004"/>
    </source>
</evidence>
<dbReference type="RefSeq" id="WP_338204039.1">
    <property type="nucleotide sequence ID" value="NZ_JAEKNR010000198.1"/>
</dbReference>
<protein>
    <recommendedName>
        <fullName evidence="11">Cytochrome b/b6 C-terminal region profile domain-containing protein</fullName>
    </recommendedName>
</protein>
<dbReference type="GO" id="GO:0046872">
    <property type="term" value="F:metal ion binding"/>
    <property type="evidence" value="ECO:0007669"/>
    <property type="project" value="UniProtKB-KW"/>
</dbReference>
<keyword evidence="4 10" id="KW-0812">Transmembrane</keyword>
<dbReference type="EMBL" id="JAEKNR010000198">
    <property type="protein sequence ID" value="MBJ7600274.1"/>
    <property type="molecule type" value="Genomic_DNA"/>
</dbReference>
<keyword evidence="3" id="KW-0349">Heme</keyword>
<gene>
    <name evidence="12" type="ORF">JF922_19645</name>
</gene>
<evidence type="ECO:0000256" key="6">
    <source>
        <dbReference type="ARBA" id="ARBA00022982"/>
    </source>
</evidence>
<organism evidence="12 13">
    <name type="scientific">Candidatus Nephthysia bennettiae</name>
    <dbReference type="NCBI Taxonomy" id="3127016"/>
    <lineage>
        <taxon>Bacteria</taxon>
        <taxon>Bacillati</taxon>
        <taxon>Candidatus Dormiibacterota</taxon>
        <taxon>Candidatus Dormibacteria</taxon>
        <taxon>Candidatus Dormibacterales</taxon>
        <taxon>Candidatus Dormibacteraceae</taxon>
        <taxon>Candidatus Nephthysia</taxon>
    </lineage>
</organism>
<feature type="transmembrane region" description="Helical" evidence="10">
    <location>
        <begin position="201"/>
        <end position="224"/>
    </location>
</feature>
<feature type="transmembrane region" description="Helical" evidence="10">
    <location>
        <begin position="93"/>
        <end position="114"/>
    </location>
</feature>
<reference evidence="12" key="1">
    <citation type="submission" date="2020-10" db="EMBL/GenBank/DDBJ databases">
        <title>Ca. Dormibacterota MAGs.</title>
        <authorList>
            <person name="Montgomery K."/>
        </authorList>
    </citation>
    <scope>NUCLEOTIDE SEQUENCE [LARGE SCALE GENOMIC DNA]</scope>
    <source>
        <strain evidence="12">SC8812_S17_10</strain>
    </source>
</reference>
<evidence type="ECO:0000256" key="2">
    <source>
        <dbReference type="ARBA" id="ARBA00022448"/>
    </source>
</evidence>
<dbReference type="GO" id="GO:0016020">
    <property type="term" value="C:membrane"/>
    <property type="evidence" value="ECO:0007669"/>
    <property type="project" value="UniProtKB-SubCell"/>
</dbReference>
<keyword evidence="9 10" id="KW-0472">Membrane</keyword>
<dbReference type="SUPFAM" id="SSF81648">
    <property type="entry name" value="a domain/subunit of cytochrome bc1 complex (Ubiquinol-cytochrome c reductase)"/>
    <property type="match status" value="1"/>
</dbReference>
<feature type="transmembrane region" description="Helical" evidence="10">
    <location>
        <begin position="151"/>
        <end position="171"/>
    </location>
</feature>
<evidence type="ECO:0000256" key="1">
    <source>
        <dbReference type="ARBA" id="ARBA00004141"/>
    </source>
</evidence>
<comment type="caution">
    <text evidence="12">The sequence shown here is derived from an EMBL/GenBank/DDBJ whole genome shotgun (WGS) entry which is preliminary data.</text>
</comment>
<keyword evidence="8" id="KW-0408">Iron</keyword>
<evidence type="ECO:0000256" key="9">
    <source>
        <dbReference type="ARBA" id="ARBA00023136"/>
    </source>
</evidence>
<evidence type="ECO:0000256" key="4">
    <source>
        <dbReference type="ARBA" id="ARBA00022692"/>
    </source>
</evidence>
<evidence type="ECO:0000259" key="11">
    <source>
        <dbReference type="PROSITE" id="PS51003"/>
    </source>
</evidence>
<evidence type="ECO:0000256" key="10">
    <source>
        <dbReference type="SAM" id="Phobius"/>
    </source>
</evidence>
<sequence>MSEDEAVKTTSWDGYLKEGPGAVTTAVPIIEVGEHGGHVLEPEYKRMPIGPDHILYPVLVSLALFPILMGASGHHLADDLPEEETHPFFPDHFWPYPIIAVVMLVTVGLLSAFVQRNMLLEQSADPRTVVLPRPDWYFLFLFQFLKLGPELLMSLVIPPVVVLVLLLWPFLDGGLGTRAARVLGWVHWPVPGRNVITGTGWVLFLGFIVMLTFWSLSGVTIFGISGG</sequence>
<dbReference type="AlphaFoldDB" id="A0A934NAZ0"/>
<name>A0A934NAZ0_9BACT</name>
<keyword evidence="6" id="KW-0249">Electron transport</keyword>
<feature type="transmembrane region" description="Helical" evidence="10">
    <location>
        <begin position="54"/>
        <end position="73"/>
    </location>
</feature>
<dbReference type="InterPro" id="IPR036150">
    <property type="entry name" value="Cyt_b/b6_C_sf"/>
</dbReference>
<feature type="domain" description="Cytochrome b/b6 C-terminal region profile" evidence="11">
    <location>
        <begin position="134"/>
        <end position="227"/>
    </location>
</feature>
<dbReference type="Proteomes" id="UP000612893">
    <property type="component" value="Unassembled WGS sequence"/>
</dbReference>
<evidence type="ECO:0000256" key="7">
    <source>
        <dbReference type="ARBA" id="ARBA00022989"/>
    </source>
</evidence>
<evidence type="ECO:0000256" key="5">
    <source>
        <dbReference type="ARBA" id="ARBA00022723"/>
    </source>
</evidence>
<comment type="subcellular location">
    <subcellularLocation>
        <location evidence="1">Membrane</location>
        <topology evidence="1">Multi-pass membrane protein</topology>
    </subcellularLocation>
</comment>
<evidence type="ECO:0000313" key="12">
    <source>
        <dbReference type="EMBL" id="MBJ7600274.1"/>
    </source>
</evidence>
<evidence type="ECO:0000313" key="13">
    <source>
        <dbReference type="Proteomes" id="UP000612893"/>
    </source>
</evidence>
<keyword evidence="13" id="KW-1185">Reference proteome</keyword>
<keyword evidence="7 10" id="KW-1133">Transmembrane helix</keyword>
<evidence type="ECO:0000256" key="3">
    <source>
        <dbReference type="ARBA" id="ARBA00022617"/>
    </source>
</evidence>
<dbReference type="Gene3D" id="1.20.810.10">
    <property type="entry name" value="Cytochrome Bc1 Complex, Chain C"/>
    <property type="match status" value="1"/>
</dbReference>
<dbReference type="InterPro" id="IPR005798">
    <property type="entry name" value="Cyt_b/b6_C"/>
</dbReference>
<dbReference type="InterPro" id="IPR027387">
    <property type="entry name" value="Cytb/b6-like_sf"/>
</dbReference>
<accession>A0A934NAZ0</accession>
<proteinExistence type="predicted"/>
<keyword evidence="5" id="KW-0479">Metal-binding</keyword>